<proteinExistence type="predicted"/>
<keyword evidence="6 7" id="KW-0472">Membrane</keyword>
<dbReference type="PANTHER" id="PTHR43549:SF3">
    <property type="entry name" value="MULTIDRUG RESISTANCE PROTEIN YPNP-RELATED"/>
    <property type="match status" value="1"/>
</dbReference>
<evidence type="ECO:0000256" key="6">
    <source>
        <dbReference type="ARBA" id="ARBA00023136"/>
    </source>
</evidence>
<evidence type="ECO:0000313" key="10">
    <source>
        <dbReference type="Proteomes" id="UP000433575"/>
    </source>
</evidence>
<organism evidence="8 10">
    <name type="scientific">Holdemania massiliensis</name>
    <dbReference type="NCBI Taxonomy" id="1468449"/>
    <lineage>
        <taxon>Bacteria</taxon>
        <taxon>Bacillati</taxon>
        <taxon>Bacillota</taxon>
        <taxon>Erysipelotrichia</taxon>
        <taxon>Erysipelotrichales</taxon>
        <taxon>Erysipelotrichaceae</taxon>
        <taxon>Holdemania</taxon>
    </lineage>
</organism>
<feature type="transmembrane region" description="Helical" evidence="7">
    <location>
        <begin position="290"/>
        <end position="312"/>
    </location>
</feature>
<evidence type="ECO:0000313" key="9">
    <source>
        <dbReference type="EMBL" id="MSC34890.1"/>
    </source>
</evidence>
<comment type="caution">
    <text evidence="8">The sequence shown here is derived from an EMBL/GenBank/DDBJ whole genome shotgun (WGS) entry which is preliminary data.</text>
</comment>
<name>A0A6N7SBI4_9FIRM</name>
<evidence type="ECO:0000256" key="1">
    <source>
        <dbReference type="ARBA" id="ARBA00004651"/>
    </source>
</evidence>
<feature type="transmembrane region" description="Helical" evidence="7">
    <location>
        <begin position="100"/>
        <end position="120"/>
    </location>
</feature>
<evidence type="ECO:0000313" key="8">
    <source>
        <dbReference type="EMBL" id="MSA91119.1"/>
    </source>
</evidence>
<dbReference type="Proteomes" id="UP000480929">
    <property type="component" value="Unassembled WGS sequence"/>
</dbReference>
<evidence type="ECO:0000313" key="11">
    <source>
        <dbReference type="Proteomes" id="UP000480929"/>
    </source>
</evidence>
<dbReference type="Proteomes" id="UP000433575">
    <property type="component" value="Unassembled WGS sequence"/>
</dbReference>
<sequence length="462" mass="50717">MKQFQHPTVNEITEGVIWKQLLLFFFPIMLGTFFQQLYNTADAVIVGQFVGKEALAAVGGATGTLINLLVGFFVGLASGATVIISQYYGAMKIEKCSDAVHTAIAMSFVGGSILMVVGIFGAPWALRAMGTPENIMNYSLIYMIIYFVGLIPNLLYNVGSGILRAIGDSKRPMYFLIVCCLANVILDLIFVVVFQWGVFGAAVATCIAQYISGGLVLLSLSQAEDERYRLIRKRIKLHSALLKEIVIIGIPAGLQSVMYSVSNIVIQASVNTFGTDRIAAYTAYGKIDGLFWMIMGAFGVAITTFVGQNFGAGKLDRIHKSVKVCLGMAFGTAFGMSAILMLTSRGIYHLFTQDIAVIEAGMQMLLYLAPYYFTYVCVEILSGAVRGTGDSVIPMIMTCLGICVLRMAWIWIAVPLNHTIENVLFSYPLTWSLTSVLFIFYYLQGGWLKRRIKKEQQKSLQG</sequence>
<dbReference type="AlphaFoldDB" id="A0A6N7SBI4"/>
<feature type="transmembrane region" description="Helical" evidence="7">
    <location>
        <begin position="392"/>
        <end position="412"/>
    </location>
</feature>
<dbReference type="PIRSF" id="PIRSF006603">
    <property type="entry name" value="DinF"/>
    <property type="match status" value="1"/>
</dbReference>
<keyword evidence="11" id="KW-1185">Reference proteome</keyword>
<dbReference type="EMBL" id="WKPI01000047">
    <property type="protein sequence ID" value="MSC34890.1"/>
    <property type="molecule type" value="Genomic_DNA"/>
</dbReference>
<feature type="transmembrane region" description="Helical" evidence="7">
    <location>
        <begin position="21"/>
        <end position="38"/>
    </location>
</feature>
<evidence type="ECO:0000256" key="3">
    <source>
        <dbReference type="ARBA" id="ARBA00022475"/>
    </source>
</evidence>
<evidence type="ECO:0000256" key="5">
    <source>
        <dbReference type="ARBA" id="ARBA00022989"/>
    </source>
</evidence>
<feature type="transmembrane region" description="Helical" evidence="7">
    <location>
        <begin position="199"/>
        <end position="220"/>
    </location>
</feature>
<keyword evidence="2" id="KW-0813">Transport</keyword>
<feature type="transmembrane region" description="Helical" evidence="7">
    <location>
        <begin position="140"/>
        <end position="162"/>
    </location>
</feature>
<gene>
    <name evidence="9" type="ORF">GKD88_17360</name>
    <name evidence="8" type="ORF">GKE08_17480</name>
</gene>
<feature type="transmembrane region" description="Helical" evidence="7">
    <location>
        <begin position="241"/>
        <end position="270"/>
    </location>
</feature>
<keyword evidence="3" id="KW-1003">Cell membrane</keyword>
<dbReference type="PANTHER" id="PTHR43549">
    <property type="entry name" value="MULTIDRUG RESISTANCE PROTEIN YPNP-RELATED"/>
    <property type="match status" value="1"/>
</dbReference>
<keyword evidence="4 7" id="KW-0812">Transmembrane</keyword>
<dbReference type="GO" id="GO:0015297">
    <property type="term" value="F:antiporter activity"/>
    <property type="evidence" value="ECO:0007669"/>
    <property type="project" value="InterPro"/>
</dbReference>
<feature type="transmembrane region" description="Helical" evidence="7">
    <location>
        <begin position="324"/>
        <end position="344"/>
    </location>
</feature>
<dbReference type="InterPro" id="IPR002528">
    <property type="entry name" value="MATE_fam"/>
</dbReference>
<accession>A0A6N7SBI4</accession>
<keyword evidence="5 7" id="KW-1133">Transmembrane helix</keyword>
<dbReference type="InterPro" id="IPR052031">
    <property type="entry name" value="Membrane_Transporter-Flippase"/>
</dbReference>
<feature type="transmembrane region" description="Helical" evidence="7">
    <location>
        <begin position="424"/>
        <end position="443"/>
    </location>
</feature>
<feature type="transmembrane region" description="Helical" evidence="7">
    <location>
        <begin position="65"/>
        <end position="88"/>
    </location>
</feature>
<dbReference type="GO" id="GO:0005886">
    <property type="term" value="C:plasma membrane"/>
    <property type="evidence" value="ECO:0007669"/>
    <property type="project" value="UniProtKB-SubCell"/>
</dbReference>
<dbReference type="CDD" id="cd13138">
    <property type="entry name" value="MATE_yoeA_like"/>
    <property type="match status" value="1"/>
</dbReference>
<dbReference type="EMBL" id="WKPJ01000044">
    <property type="protein sequence ID" value="MSA91119.1"/>
    <property type="molecule type" value="Genomic_DNA"/>
</dbReference>
<comment type="subcellular location">
    <subcellularLocation>
        <location evidence="1">Cell membrane</location>
        <topology evidence="1">Multi-pass membrane protein</topology>
    </subcellularLocation>
</comment>
<evidence type="ECO:0000256" key="4">
    <source>
        <dbReference type="ARBA" id="ARBA00022692"/>
    </source>
</evidence>
<dbReference type="GO" id="GO:0042910">
    <property type="term" value="F:xenobiotic transmembrane transporter activity"/>
    <property type="evidence" value="ECO:0007669"/>
    <property type="project" value="InterPro"/>
</dbReference>
<dbReference type="NCBIfam" id="TIGR00797">
    <property type="entry name" value="matE"/>
    <property type="match status" value="1"/>
</dbReference>
<dbReference type="RefSeq" id="WP_154240486.1">
    <property type="nucleotide sequence ID" value="NZ_WKPI01000047.1"/>
</dbReference>
<dbReference type="InterPro" id="IPR048279">
    <property type="entry name" value="MdtK-like"/>
</dbReference>
<evidence type="ECO:0000256" key="2">
    <source>
        <dbReference type="ARBA" id="ARBA00022448"/>
    </source>
</evidence>
<feature type="transmembrane region" description="Helical" evidence="7">
    <location>
        <begin position="364"/>
        <end position="385"/>
    </location>
</feature>
<dbReference type="Pfam" id="PF01554">
    <property type="entry name" value="MatE"/>
    <property type="match status" value="2"/>
</dbReference>
<reference evidence="10 11" key="1">
    <citation type="journal article" date="2019" name="Nat. Med.">
        <title>A library of human gut bacterial isolates paired with longitudinal multiomics data enables mechanistic microbiome research.</title>
        <authorList>
            <person name="Poyet M."/>
            <person name="Groussin M."/>
            <person name="Gibbons S.M."/>
            <person name="Avila-Pacheco J."/>
            <person name="Jiang X."/>
            <person name="Kearney S.M."/>
            <person name="Perrotta A.R."/>
            <person name="Berdy B."/>
            <person name="Zhao S."/>
            <person name="Lieberman T.D."/>
            <person name="Swanson P.K."/>
            <person name="Smith M."/>
            <person name="Roesemann S."/>
            <person name="Alexander J.E."/>
            <person name="Rich S.A."/>
            <person name="Livny J."/>
            <person name="Vlamakis H."/>
            <person name="Clish C."/>
            <person name="Bullock K."/>
            <person name="Deik A."/>
            <person name="Scott J."/>
            <person name="Pierce K.A."/>
            <person name="Xavier R.J."/>
            <person name="Alm E.J."/>
        </authorList>
    </citation>
    <scope>NUCLEOTIDE SEQUENCE [LARGE SCALE GENOMIC DNA]</scope>
    <source>
        <strain evidence="8 10">BIOML-A4</strain>
        <strain evidence="9 11">BIOML-A5</strain>
    </source>
</reference>
<dbReference type="OrthoDB" id="9776324at2"/>
<feature type="transmembrane region" description="Helical" evidence="7">
    <location>
        <begin position="174"/>
        <end position="193"/>
    </location>
</feature>
<protein>
    <submittedName>
        <fullName evidence="8">MATE family efflux transporter</fullName>
    </submittedName>
</protein>
<evidence type="ECO:0000256" key="7">
    <source>
        <dbReference type="SAM" id="Phobius"/>
    </source>
</evidence>